<feature type="domain" description="Phosphatidic acid phosphatase type 2/haloperoxidase" evidence="8">
    <location>
        <begin position="114"/>
        <end position="336"/>
    </location>
</feature>
<protein>
    <submittedName>
        <fullName evidence="9">Putative pap2 domain containing protein</fullName>
    </submittedName>
</protein>
<proteinExistence type="inferred from homology"/>
<evidence type="ECO:0000259" key="8">
    <source>
        <dbReference type="Pfam" id="PF01569"/>
    </source>
</evidence>
<dbReference type="EMBL" id="KB915786">
    <property type="protein sequence ID" value="EOD52019.1"/>
    <property type="molecule type" value="Genomic_DNA"/>
</dbReference>
<dbReference type="PANTHER" id="PTHR10165">
    <property type="entry name" value="LIPID PHOSPHATE PHOSPHATASE"/>
    <property type="match status" value="1"/>
</dbReference>
<feature type="transmembrane region" description="Helical" evidence="7">
    <location>
        <begin position="287"/>
        <end position="308"/>
    </location>
</feature>
<feature type="transmembrane region" description="Helical" evidence="7">
    <location>
        <begin position="16"/>
        <end position="36"/>
    </location>
</feature>
<feature type="region of interest" description="Disordered" evidence="6">
    <location>
        <begin position="376"/>
        <end position="427"/>
    </location>
</feature>
<dbReference type="Gene3D" id="1.20.144.10">
    <property type="entry name" value="Phosphatidic acid phosphatase type 2/haloperoxidase"/>
    <property type="match status" value="1"/>
</dbReference>
<dbReference type="OMA" id="WNAGWMG"/>
<evidence type="ECO:0000256" key="6">
    <source>
        <dbReference type="SAM" id="MobiDB-lite"/>
    </source>
</evidence>
<dbReference type="InterPro" id="IPR036938">
    <property type="entry name" value="PAP2/HPO_sf"/>
</dbReference>
<evidence type="ECO:0000256" key="4">
    <source>
        <dbReference type="ARBA" id="ARBA00022989"/>
    </source>
</evidence>
<dbReference type="GO" id="GO:0008195">
    <property type="term" value="F:phosphatidate phosphatase activity"/>
    <property type="evidence" value="ECO:0007669"/>
    <property type="project" value="TreeGrafter"/>
</dbReference>
<feature type="transmembrane region" description="Helical" evidence="7">
    <location>
        <begin position="314"/>
        <end position="332"/>
    </location>
</feature>
<dbReference type="SUPFAM" id="SSF48317">
    <property type="entry name" value="Acid phosphatase/Vanadium-dependent haloperoxidase"/>
    <property type="match status" value="1"/>
</dbReference>
<evidence type="ECO:0000256" key="7">
    <source>
        <dbReference type="SAM" id="Phobius"/>
    </source>
</evidence>
<dbReference type="InterPro" id="IPR043216">
    <property type="entry name" value="PAP-like"/>
</dbReference>
<dbReference type="Pfam" id="PF01569">
    <property type="entry name" value="PAP2"/>
    <property type="match status" value="1"/>
</dbReference>
<evidence type="ECO:0000256" key="2">
    <source>
        <dbReference type="ARBA" id="ARBA00008816"/>
    </source>
</evidence>
<feature type="compositionally biased region" description="Low complexity" evidence="6">
    <location>
        <begin position="376"/>
        <end position="389"/>
    </location>
</feature>
<evidence type="ECO:0000256" key="3">
    <source>
        <dbReference type="ARBA" id="ARBA00022692"/>
    </source>
</evidence>
<feature type="transmembrane region" description="Helical" evidence="7">
    <location>
        <begin position="199"/>
        <end position="222"/>
    </location>
</feature>
<dbReference type="HOGENOM" id="CLU_021458_2_0_1"/>
<dbReference type="Proteomes" id="UP000013521">
    <property type="component" value="Unassembled WGS sequence"/>
</dbReference>
<dbReference type="CDD" id="cd03390">
    <property type="entry name" value="PAP2_containing_1_like"/>
    <property type="match status" value="1"/>
</dbReference>
<evidence type="ECO:0000313" key="9">
    <source>
        <dbReference type="EMBL" id="EOD52019.1"/>
    </source>
</evidence>
<dbReference type="GO" id="GO:0006644">
    <property type="term" value="P:phospholipid metabolic process"/>
    <property type="evidence" value="ECO:0007669"/>
    <property type="project" value="InterPro"/>
</dbReference>
<dbReference type="eggNOG" id="KOG3030">
    <property type="taxonomic scope" value="Eukaryota"/>
</dbReference>
<dbReference type="InterPro" id="IPR000326">
    <property type="entry name" value="PAP2/HPO"/>
</dbReference>
<gene>
    <name evidence="9" type="ORF">UCRNP2_1186</name>
</gene>
<keyword evidence="3 7" id="KW-0812">Transmembrane</keyword>
<keyword evidence="4 7" id="KW-1133">Transmembrane helix</keyword>
<feature type="compositionally biased region" description="Polar residues" evidence="6">
    <location>
        <begin position="257"/>
        <end position="270"/>
    </location>
</feature>
<reference evidence="10" key="1">
    <citation type="journal article" date="2013" name="Genome Announc.">
        <title>Draft genome sequence of Neofusicoccum parvum isolate UCR-NP2, a fungal vascular pathogen associated with grapevine cankers.</title>
        <authorList>
            <person name="Blanco-Ulate B."/>
            <person name="Rolshausen P."/>
            <person name="Cantu D."/>
        </authorList>
    </citation>
    <scope>NUCLEOTIDE SEQUENCE [LARGE SCALE GENOMIC DNA]</scope>
    <source>
        <strain evidence="10">UCR-NP2</strain>
    </source>
</reference>
<feature type="transmembrane region" description="Helical" evidence="7">
    <location>
        <begin position="108"/>
        <end position="127"/>
    </location>
</feature>
<accession>R1H0T6</accession>
<organism evidence="9 10">
    <name type="scientific">Botryosphaeria parva (strain UCR-NP2)</name>
    <name type="common">Grapevine canker fungus</name>
    <name type="synonym">Neofusicoccum parvum</name>
    <dbReference type="NCBI Taxonomy" id="1287680"/>
    <lineage>
        <taxon>Eukaryota</taxon>
        <taxon>Fungi</taxon>
        <taxon>Dikarya</taxon>
        <taxon>Ascomycota</taxon>
        <taxon>Pezizomycotina</taxon>
        <taxon>Dothideomycetes</taxon>
        <taxon>Dothideomycetes incertae sedis</taxon>
        <taxon>Botryosphaeriales</taxon>
        <taxon>Botryosphaeriaceae</taxon>
        <taxon>Neofusicoccum</taxon>
    </lineage>
</organism>
<evidence type="ECO:0000256" key="5">
    <source>
        <dbReference type="ARBA" id="ARBA00023136"/>
    </source>
</evidence>
<dbReference type="GO" id="GO:0016020">
    <property type="term" value="C:membrane"/>
    <property type="evidence" value="ECO:0007669"/>
    <property type="project" value="UniProtKB-SubCell"/>
</dbReference>
<feature type="region of interest" description="Disordered" evidence="6">
    <location>
        <begin position="250"/>
        <end position="270"/>
    </location>
</feature>
<dbReference type="OrthoDB" id="8907274at2759"/>
<feature type="transmembrane region" description="Helical" evidence="7">
    <location>
        <begin position="66"/>
        <end position="88"/>
    </location>
</feature>
<comment type="similarity">
    <text evidence="2">Belongs to the PA-phosphatase related phosphoesterase family.</text>
</comment>
<dbReference type="GO" id="GO:0046839">
    <property type="term" value="P:phospholipid dephosphorylation"/>
    <property type="evidence" value="ECO:0007669"/>
    <property type="project" value="TreeGrafter"/>
</dbReference>
<sequence>MRVNIQALGLPSKRLVLSYIFDWIIIIGIAAVGAGWNDIKPYHRPFSLLDLSISFPHTDPETIPTWLLAVVALVAPAVIIFFVCLIFVPGPTANPSTPKSLIWRRKFWEWNTGWMGLALSLATAFMLTQGMKLLFGKPRPDLLSRCQPDVANVDRYRTGGFGEDISARWVLVTSEICQNTDMDILNDGFKSFPSGHASFAWSGLLYLFLFLCSKFAIAIPFLPPRPYSQDAAHTALEREQRLSLPLFHTRSHHHQSKPSTSSSTNLADRPSSSIVPIRNQAAAPPTYVLVLALVPLGAAIYITASRFFDFRHHGFDLLFGSFIGIACAWVSFRWYHLPVRQGAGWSWGARSRDRAFGIGVGVGSYVGTEGWGSAAAAGDARGAEEPAAGMRDAEEGSGGMEQAARLNGPGLDGARDSGVSPGERGEV</sequence>
<evidence type="ECO:0000313" key="10">
    <source>
        <dbReference type="Proteomes" id="UP000013521"/>
    </source>
</evidence>
<dbReference type="STRING" id="1287680.R1H0T6"/>
<comment type="subcellular location">
    <subcellularLocation>
        <location evidence="1">Membrane</location>
        <topology evidence="1">Multi-pass membrane protein</topology>
    </subcellularLocation>
</comment>
<keyword evidence="5 7" id="KW-0472">Membrane</keyword>
<dbReference type="AlphaFoldDB" id="R1H0T6"/>
<name>R1H0T6_BOTPV</name>
<evidence type="ECO:0000256" key="1">
    <source>
        <dbReference type="ARBA" id="ARBA00004141"/>
    </source>
</evidence>
<dbReference type="PANTHER" id="PTHR10165:SF154">
    <property type="entry name" value="PAP2 DOMAIN PROTEIN (AFU_ORTHOLOGUE AFUA_1G09730)"/>
    <property type="match status" value="1"/>
</dbReference>
<dbReference type="KEGG" id="npa:UCRNP2_1186"/>
<dbReference type="FunFam" id="1.20.144.10:FF:000042">
    <property type="entry name" value="PAP2 domain protein"/>
    <property type="match status" value="1"/>
</dbReference>